<dbReference type="Proteomes" id="UP000248917">
    <property type="component" value="Unassembled WGS sequence"/>
</dbReference>
<evidence type="ECO:0000313" key="1">
    <source>
        <dbReference type="EMBL" id="PZV76087.1"/>
    </source>
</evidence>
<organism evidence="1 2">
    <name type="scientific">Algoriphagus aquaeductus</name>
    <dbReference type="NCBI Taxonomy" id="475299"/>
    <lineage>
        <taxon>Bacteria</taxon>
        <taxon>Pseudomonadati</taxon>
        <taxon>Bacteroidota</taxon>
        <taxon>Cytophagia</taxon>
        <taxon>Cytophagales</taxon>
        <taxon>Cyclobacteriaceae</taxon>
        <taxon>Algoriphagus</taxon>
    </lineage>
</organism>
<proteinExistence type="predicted"/>
<dbReference type="AlphaFoldDB" id="A0A326RMN2"/>
<evidence type="ECO:0000313" key="2">
    <source>
        <dbReference type="Proteomes" id="UP000248917"/>
    </source>
</evidence>
<dbReference type="EMBL" id="QKTX01000026">
    <property type="protein sequence ID" value="PZV76087.1"/>
    <property type="molecule type" value="Genomic_DNA"/>
</dbReference>
<keyword evidence="2" id="KW-1185">Reference proteome</keyword>
<protein>
    <submittedName>
        <fullName evidence="1">Uncharacterized protein</fullName>
    </submittedName>
</protein>
<name>A0A326RMN2_9BACT</name>
<reference evidence="1 2" key="1">
    <citation type="submission" date="2018-06" db="EMBL/GenBank/DDBJ databases">
        <title>Genomic Encyclopedia of Archaeal and Bacterial Type Strains, Phase II (KMG-II): from individual species to whole genera.</title>
        <authorList>
            <person name="Goeker M."/>
        </authorList>
    </citation>
    <scope>NUCLEOTIDE SEQUENCE [LARGE SCALE GENOMIC DNA]</scope>
    <source>
        <strain evidence="1 2">T4</strain>
    </source>
</reference>
<gene>
    <name evidence="1" type="ORF">CLV31_1267</name>
</gene>
<comment type="caution">
    <text evidence="1">The sequence shown here is derived from an EMBL/GenBank/DDBJ whole genome shotgun (WGS) entry which is preliminary data.</text>
</comment>
<sequence>MVMRKGQLHFNYQFDSPSTMEGVSKYINPVTTNLLFKDFSEEAPDESEKIGEIVFDRVFTDHIILDEKYTVFDVFDEDSDFYATYGFKITNGYEYHKSLKNRWKDLGYGETNFIYIYEYWLKPEFRGQKIMLKAILDLIDQFQRGISLFVIMIKPVLESEILRYPEVNYEIEKHPIRKYDEALSEQKLMNHLSEIGFEKIEGFSDLMFLNPSELDFEVYEQFELSKRIEIV</sequence>
<accession>A0A326RMN2</accession>